<evidence type="ECO:0000313" key="1">
    <source>
        <dbReference type="EMBL" id="ALP53980.1"/>
    </source>
</evidence>
<dbReference type="AlphaFoldDB" id="A0A0S2TFP9"/>
<dbReference type="STRING" id="1748243.Tel_13010"/>
<protein>
    <submittedName>
        <fullName evidence="1">Uncharacterized protein</fullName>
    </submittedName>
</protein>
<proteinExistence type="predicted"/>
<dbReference type="Proteomes" id="UP000055136">
    <property type="component" value="Chromosome"/>
</dbReference>
<dbReference type="EMBL" id="CP013099">
    <property type="protein sequence ID" value="ALP53980.1"/>
    <property type="molecule type" value="Genomic_DNA"/>
</dbReference>
<organism evidence="1 2">
    <name type="scientific">Candidatus Tenderia electrophaga</name>
    <dbReference type="NCBI Taxonomy" id="1748243"/>
    <lineage>
        <taxon>Bacteria</taxon>
        <taxon>Pseudomonadati</taxon>
        <taxon>Pseudomonadota</taxon>
        <taxon>Gammaproteobacteria</taxon>
        <taxon>Candidatus Tenderiales</taxon>
        <taxon>Candidatus Tenderiaceae</taxon>
        <taxon>Candidatus Tenderia</taxon>
    </lineage>
</organism>
<dbReference type="KEGG" id="tee:Tel_13010"/>
<name>A0A0S2TFP9_9GAMM</name>
<accession>A0A0S2TFP9</accession>
<evidence type="ECO:0000313" key="2">
    <source>
        <dbReference type="Proteomes" id="UP000055136"/>
    </source>
</evidence>
<reference evidence="1" key="1">
    <citation type="submission" date="2015-10" db="EMBL/GenBank/DDBJ databases">
        <title>Description of Candidatus Tenderia electrophaga gen. nov, sp. nov., an Uncultivated Electroautotroph from a Biocathode Enrichment.</title>
        <authorList>
            <person name="Eddie B.J."/>
            <person name="Malanoski A.P."/>
            <person name="Wang Z."/>
            <person name="Hall R.J."/>
            <person name="Oh S.D."/>
            <person name="Heiner C."/>
            <person name="Lin B."/>
            <person name="Strycharz-Glaven S.M."/>
        </authorList>
    </citation>
    <scope>NUCLEOTIDE SEQUENCE [LARGE SCALE GENOMIC DNA]</scope>
    <source>
        <strain evidence="1">NRL1</strain>
    </source>
</reference>
<gene>
    <name evidence="1" type="ORF">Tel_13010</name>
</gene>
<keyword evidence="2" id="KW-1185">Reference proteome</keyword>
<sequence length="89" mass="9759">MANTDSTALPPSPTQFDGDYRIREIADQTGDASSDIRAVVEMINDVIEAQNTNWQSHVLMLTRLLGSIANNIDEASNVAYSILHSNESH</sequence>